<dbReference type="SUPFAM" id="SSF54534">
    <property type="entry name" value="FKBP-like"/>
    <property type="match status" value="1"/>
</dbReference>
<evidence type="ECO:0000313" key="9">
    <source>
        <dbReference type="EMBL" id="QSQ15878.1"/>
    </source>
</evidence>
<dbReference type="GO" id="GO:0016853">
    <property type="term" value="F:isomerase activity"/>
    <property type="evidence" value="ECO:0007669"/>
    <property type="project" value="UniProtKB-KW"/>
</dbReference>
<evidence type="ECO:0000256" key="7">
    <source>
        <dbReference type="SAM" id="SignalP"/>
    </source>
</evidence>
<reference evidence="9 10" key="1">
    <citation type="submission" date="2021-02" db="EMBL/GenBank/DDBJ databases">
        <title>De Novo genome assembly of isolated myxobacteria.</title>
        <authorList>
            <person name="Stevens D.C."/>
        </authorList>
    </citation>
    <scope>NUCLEOTIDE SEQUENCE [LARGE SCALE GENOMIC DNA]</scope>
    <source>
        <strain evidence="9 10">SCHIC003</strain>
    </source>
</reference>
<dbReference type="RefSeq" id="WP_206717565.1">
    <property type="nucleotide sequence ID" value="NZ_CP071091.1"/>
</dbReference>
<comment type="catalytic activity">
    <reaction evidence="1 5 6">
        <text>[protein]-peptidylproline (omega=180) = [protein]-peptidylproline (omega=0)</text>
        <dbReference type="Rhea" id="RHEA:16237"/>
        <dbReference type="Rhea" id="RHEA-COMP:10747"/>
        <dbReference type="Rhea" id="RHEA-COMP:10748"/>
        <dbReference type="ChEBI" id="CHEBI:83833"/>
        <dbReference type="ChEBI" id="CHEBI:83834"/>
        <dbReference type="EC" id="5.2.1.8"/>
    </reaction>
</comment>
<evidence type="ECO:0000313" key="10">
    <source>
        <dbReference type="Proteomes" id="UP000663090"/>
    </source>
</evidence>
<dbReference type="PROSITE" id="PS50059">
    <property type="entry name" value="FKBP_PPIASE"/>
    <property type="match status" value="1"/>
</dbReference>
<sequence length="160" mass="16969">MLRSLLLCALLLPLMGCGDDSPGQGNPDNGDPTKVTYAESLNVDLSTMTRLPSGLYLQDLGAVGTGAEATDGARVQVHYSGWLPDGKMFETSEGKAPIGFNLGRKQVIDGWDQGILGMRVGGKRRLIIPSSLGYGSQGSSSGRIPPYTVLIFDVELISVR</sequence>
<dbReference type="PANTHER" id="PTHR43811:SF19">
    <property type="entry name" value="39 KDA FK506-BINDING NUCLEAR PROTEIN"/>
    <property type="match status" value="1"/>
</dbReference>
<evidence type="ECO:0000259" key="8">
    <source>
        <dbReference type="PROSITE" id="PS50059"/>
    </source>
</evidence>
<evidence type="ECO:0000256" key="2">
    <source>
        <dbReference type="ARBA" id="ARBA00006577"/>
    </source>
</evidence>
<gene>
    <name evidence="9" type="ORF">JY572_07425</name>
</gene>
<evidence type="ECO:0000256" key="5">
    <source>
        <dbReference type="PROSITE-ProRule" id="PRU00277"/>
    </source>
</evidence>
<evidence type="ECO:0000256" key="6">
    <source>
        <dbReference type="RuleBase" id="RU003915"/>
    </source>
</evidence>
<feature type="signal peptide" evidence="7">
    <location>
        <begin position="1"/>
        <end position="18"/>
    </location>
</feature>
<feature type="chain" id="PRO_5045580567" description="Peptidyl-prolyl cis-trans isomerase" evidence="7">
    <location>
        <begin position="19"/>
        <end position="160"/>
    </location>
</feature>
<evidence type="ECO:0000256" key="3">
    <source>
        <dbReference type="ARBA" id="ARBA00023110"/>
    </source>
</evidence>
<keyword evidence="7" id="KW-0732">Signal</keyword>
<dbReference type="EC" id="5.2.1.8" evidence="6"/>
<dbReference type="InterPro" id="IPR046357">
    <property type="entry name" value="PPIase_dom_sf"/>
</dbReference>
<accession>A0ABX7NHT4</accession>
<dbReference type="PANTHER" id="PTHR43811">
    <property type="entry name" value="FKBP-TYPE PEPTIDYL-PROLYL CIS-TRANS ISOMERASE FKPA"/>
    <property type="match status" value="1"/>
</dbReference>
<dbReference type="InterPro" id="IPR001179">
    <property type="entry name" value="PPIase_FKBP_dom"/>
</dbReference>
<feature type="domain" description="PPIase FKBP-type" evidence="8">
    <location>
        <begin position="72"/>
        <end position="160"/>
    </location>
</feature>
<name>A0ABX7NHT4_9BACT</name>
<keyword evidence="4 5" id="KW-0413">Isomerase</keyword>
<evidence type="ECO:0000256" key="1">
    <source>
        <dbReference type="ARBA" id="ARBA00000971"/>
    </source>
</evidence>
<organism evidence="9 10">
    <name type="scientific">Myxococcus landrumensis</name>
    <dbReference type="NCBI Taxonomy" id="2813577"/>
    <lineage>
        <taxon>Bacteria</taxon>
        <taxon>Pseudomonadati</taxon>
        <taxon>Myxococcota</taxon>
        <taxon>Myxococcia</taxon>
        <taxon>Myxococcales</taxon>
        <taxon>Cystobacterineae</taxon>
        <taxon>Myxococcaceae</taxon>
        <taxon>Myxococcus</taxon>
    </lineage>
</organism>
<dbReference type="EMBL" id="CP071091">
    <property type="protein sequence ID" value="QSQ15878.1"/>
    <property type="molecule type" value="Genomic_DNA"/>
</dbReference>
<dbReference type="Gene3D" id="3.10.50.40">
    <property type="match status" value="1"/>
</dbReference>
<comment type="similarity">
    <text evidence="2 6">Belongs to the FKBP-type PPIase family.</text>
</comment>
<evidence type="ECO:0000256" key="4">
    <source>
        <dbReference type="ARBA" id="ARBA00023235"/>
    </source>
</evidence>
<keyword evidence="10" id="KW-1185">Reference proteome</keyword>
<dbReference type="Proteomes" id="UP000663090">
    <property type="component" value="Chromosome"/>
</dbReference>
<dbReference type="Pfam" id="PF00254">
    <property type="entry name" value="FKBP_C"/>
    <property type="match status" value="1"/>
</dbReference>
<proteinExistence type="inferred from homology"/>
<keyword evidence="3 5" id="KW-0697">Rotamase</keyword>
<protein>
    <recommendedName>
        <fullName evidence="6">Peptidyl-prolyl cis-trans isomerase</fullName>
        <ecNumber evidence="6">5.2.1.8</ecNumber>
    </recommendedName>
</protein>